<dbReference type="FunCoup" id="A0A140L9L7">
    <property type="interactions" value="385"/>
</dbReference>
<feature type="binding site" evidence="15 16">
    <location>
        <position position="115"/>
    </location>
    <ligand>
        <name>S-adenosyl-L-methionine</name>
        <dbReference type="ChEBI" id="CHEBI:59789"/>
    </ligand>
</feature>
<evidence type="ECO:0000256" key="12">
    <source>
        <dbReference type="ARBA" id="ARBA00029736"/>
    </source>
</evidence>
<keyword evidence="20" id="KW-1185">Reference proteome</keyword>
<dbReference type="GO" id="GO:0002939">
    <property type="term" value="P:tRNA N1-guanine methylation"/>
    <property type="evidence" value="ECO:0007669"/>
    <property type="project" value="TreeGrafter"/>
</dbReference>
<evidence type="ECO:0000256" key="5">
    <source>
        <dbReference type="ARBA" id="ARBA00012807"/>
    </source>
</evidence>
<dbReference type="EMBL" id="LOED01000013">
    <property type="protein sequence ID" value="KXG77242.1"/>
    <property type="molecule type" value="Genomic_DNA"/>
</dbReference>
<dbReference type="STRING" id="520764.AN618_12710"/>
<dbReference type="Proteomes" id="UP000070427">
    <property type="component" value="Unassembled WGS sequence"/>
</dbReference>
<keyword evidence="11 15" id="KW-0819">tRNA processing</keyword>
<accession>A0A140L9L7</accession>
<dbReference type="PANTHER" id="PTHR46417:SF1">
    <property type="entry name" value="TRNA (GUANINE-N(1)-)-METHYLTRANSFERASE"/>
    <property type="match status" value="1"/>
</dbReference>
<dbReference type="InterPro" id="IPR029028">
    <property type="entry name" value="Alpha/beta_knot_MTases"/>
</dbReference>
<dbReference type="InterPro" id="IPR016009">
    <property type="entry name" value="tRNA_MeTrfase_TRMD/TRM10"/>
</dbReference>
<evidence type="ECO:0000256" key="11">
    <source>
        <dbReference type="ARBA" id="ARBA00022694"/>
    </source>
</evidence>
<evidence type="ECO:0000256" key="17">
    <source>
        <dbReference type="RuleBase" id="RU003464"/>
    </source>
</evidence>
<evidence type="ECO:0000256" key="9">
    <source>
        <dbReference type="ARBA" id="ARBA00022679"/>
    </source>
</evidence>
<evidence type="ECO:0000256" key="1">
    <source>
        <dbReference type="ARBA" id="ARBA00002634"/>
    </source>
</evidence>
<reference evidence="19 20" key="1">
    <citation type="submission" date="2015-12" db="EMBL/GenBank/DDBJ databases">
        <title>Draft genome sequnece of Fervidicola ferrireducens strain Y170.</title>
        <authorList>
            <person name="Patel B.K."/>
        </authorList>
    </citation>
    <scope>NUCLEOTIDE SEQUENCE [LARGE SCALE GENOMIC DNA]</scope>
    <source>
        <strain evidence="19 20">Y170</strain>
    </source>
</reference>
<keyword evidence="7 15" id="KW-0963">Cytoplasm</keyword>
<keyword evidence="9 15" id="KW-0808">Transferase</keyword>
<dbReference type="SUPFAM" id="SSF75217">
    <property type="entry name" value="alpha/beta knot"/>
    <property type="match status" value="1"/>
</dbReference>
<dbReference type="AlphaFoldDB" id="A0A140L9L7"/>
<comment type="caution">
    <text evidence="19">The sequence shown here is derived from an EMBL/GenBank/DDBJ whole genome shotgun (WGS) entry which is preliminary data.</text>
</comment>
<comment type="catalytic activity">
    <reaction evidence="14 15 17">
        <text>guanosine(37) in tRNA + S-adenosyl-L-methionine = N(1)-methylguanosine(37) in tRNA + S-adenosyl-L-homocysteine + H(+)</text>
        <dbReference type="Rhea" id="RHEA:36899"/>
        <dbReference type="Rhea" id="RHEA-COMP:10145"/>
        <dbReference type="Rhea" id="RHEA-COMP:10147"/>
        <dbReference type="ChEBI" id="CHEBI:15378"/>
        <dbReference type="ChEBI" id="CHEBI:57856"/>
        <dbReference type="ChEBI" id="CHEBI:59789"/>
        <dbReference type="ChEBI" id="CHEBI:73542"/>
        <dbReference type="ChEBI" id="CHEBI:74269"/>
        <dbReference type="EC" id="2.1.1.228"/>
    </reaction>
</comment>
<evidence type="ECO:0000256" key="7">
    <source>
        <dbReference type="ARBA" id="ARBA00022490"/>
    </source>
</evidence>
<dbReference type="FunFam" id="3.40.1280.10:FF:000001">
    <property type="entry name" value="tRNA (guanine-N(1)-)-methyltransferase"/>
    <property type="match status" value="1"/>
</dbReference>
<evidence type="ECO:0000256" key="16">
    <source>
        <dbReference type="PIRSR" id="PIRSR000386-1"/>
    </source>
</evidence>
<evidence type="ECO:0000256" key="6">
    <source>
        <dbReference type="ARBA" id="ARBA00014679"/>
    </source>
</evidence>
<dbReference type="Gene3D" id="3.40.1280.10">
    <property type="match status" value="1"/>
</dbReference>
<gene>
    <name evidence="15 19" type="primary">trmD</name>
    <name evidence="19" type="ORF">AN618_12710</name>
</gene>
<evidence type="ECO:0000259" key="18">
    <source>
        <dbReference type="Pfam" id="PF01746"/>
    </source>
</evidence>
<evidence type="ECO:0000256" key="4">
    <source>
        <dbReference type="ARBA" id="ARBA00011738"/>
    </source>
</evidence>
<evidence type="ECO:0000256" key="10">
    <source>
        <dbReference type="ARBA" id="ARBA00022691"/>
    </source>
</evidence>
<feature type="binding site" evidence="15 16">
    <location>
        <begin position="134"/>
        <end position="139"/>
    </location>
    <ligand>
        <name>S-adenosyl-L-methionine</name>
        <dbReference type="ChEBI" id="CHEBI:59789"/>
    </ligand>
</feature>
<dbReference type="GO" id="GO:0005829">
    <property type="term" value="C:cytosol"/>
    <property type="evidence" value="ECO:0007669"/>
    <property type="project" value="TreeGrafter"/>
</dbReference>
<comment type="function">
    <text evidence="1 15 17">Specifically methylates guanosine-37 in various tRNAs.</text>
</comment>
<evidence type="ECO:0000256" key="2">
    <source>
        <dbReference type="ARBA" id="ARBA00004496"/>
    </source>
</evidence>
<organism evidence="19 20">
    <name type="scientific">Fervidicola ferrireducens</name>
    <dbReference type="NCBI Taxonomy" id="520764"/>
    <lineage>
        <taxon>Bacteria</taxon>
        <taxon>Bacillati</taxon>
        <taxon>Bacillota</taxon>
        <taxon>Clostridia</taxon>
        <taxon>Thermosediminibacterales</taxon>
        <taxon>Thermosediminibacteraceae</taxon>
        <taxon>Fervidicola</taxon>
    </lineage>
</organism>
<evidence type="ECO:0000256" key="3">
    <source>
        <dbReference type="ARBA" id="ARBA00007630"/>
    </source>
</evidence>
<keyword evidence="8 15" id="KW-0489">Methyltransferase</keyword>
<dbReference type="InterPro" id="IPR023148">
    <property type="entry name" value="tRNA_m1G_MeTrfase_C_sf"/>
</dbReference>
<protein>
    <recommendedName>
        <fullName evidence="6 15">tRNA (guanine-N(1)-)-methyltransferase</fullName>
        <ecNumber evidence="5 15">2.1.1.228</ecNumber>
    </recommendedName>
    <alternativeName>
        <fullName evidence="12 15">M1G-methyltransferase</fullName>
    </alternativeName>
    <alternativeName>
        <fullName evidence="13 15">tRNA [GM37] methyltransferase</fullName>
    </alternativeName>
</protein>
<name>A0A140L9L7_9FIRM</name>
<dbReference type="GO" id="GO:0052906">
    <property type="term" value="F:tRNA (guanine(37)-N1)-methyltransferase activity"/>
    <property type="evidence" value="ECO:0007669"/>
    <property type="project" value="UniProtKB-UniRule"/>
</dbReference>
<dbReference type="Gene3D" id="1.10.1270.20">
    <property type="entry name" value="tRNA(m1g37)methyltransferase, domain 2"/>
    <property type="match status" value="1"/>
</dbReference>
<comment type="subcellular location">
    <subcellularLocation>
        <location evidence="2 15 17">Cytoplasm</location>
    </subcellularLocation>
</comment>
<evidence type="ECO:0000256" key="8">
    <source>
        <dbReference type="ARBA" id="ARBA00022603"/>
    </source>
</evidence>
<evidence type="ECO:0000313" key="19">
    <source>
        <dbReference type="EMBL" id="KXG77242.1"/>
    </source>
</evidence>
<evidence type="ECO:0000313" key="20">
    <source>
        <dbReference type="Proteomes" id="UP000070427"/>
    </source>
</evidence>
<evidence type="ECO:0000256" key="13">
    <source>
        <dbReference type="ARBA" id="ARBA00033392"/>
    </source>
</evidence>
<dbReference type="PANTHER" id="PTHR46417">
    <property type="entry name" value="TRNA (GUANINE-N(1)-)-METHYLTRANSFERASE"/>
    <property type="match status" value="1"/>
</dbReference>
<dbReference type="EC" id="2.1.1.228" evidence="5 15"/>
<dbReference type="CDD" id="cd18080">
    <property type="entry name" value="TrmD-like"/>
    <property type="match status" value="1"/>
</dbReference>
<dbReference type="Pfam" id="PF01746">
    <property type="entry name" value="tRNA_m1G_MT"/>
    <property type="match status" value="1"/>
</dbReference>
<feature type="domain" description="tRNA methyltransferase TRMD/TRM10-type" evidence="18">
    <location>
        <begin position="4"/>
        <end position="227"/>
    </location>
</feature>
<dbReference type="InterPro" id="IPR029026">
    <property type="entry name" value="tRNA_m1G_MTases_N"/>
</dbReference>
<dbReference type="PIRSF" id="PIRSF000386">
    <property type="entry name" value="tRNA_mtase"/>
    <property type="match status" value="1"/>
</dbReference>
<dbReference type="NCBIfam" id="TIGR00088">
    <property type="entry name" value="trmD"/>
    <property type="match status" value="1"/>
</dbReference>
<dbReference type="InParanoid" id="A0A140L9L7"/>
<comment type="subunit">
    <text evidence="4 15 17">Homodimer.</text>
</comment>
<sequence>MLVFHILTLFPEFFSGPMDVSILKRAREKGLVRIELLNIRDFSKDKHRKVDDYPYGGGAGMVMKPEPIFEAVEYASRTVDAEKRKIILLSPQGSVFNQDMARELAEQEHIILICGHYEGVDERVKTIITDEISLGDFVLTGGEIPALAIVDATSRLVPGVLGSNESLKEESFSSGLLEYPHYTRPEVYRGLRVPEVLLSGNHREIERFRRKEALRRTLEKRPDLFKKLELTEEDKSLLKEMGFGCQD</sequence>
<evidence type="ECO:0000256" key="14">
    <source>
        <dbReference type="ARBA" id="ARBA00047783"/>
    </source>
</evidence>
<dbReference type="FunFam" id="1.10.1270.20:FF:000001">
    <property type="entry name" value="tRNA (guanine-N(1)-)-methyltransferase"/>
    <property type="match status" value="1"/>
</dbReference>
<evidence type="ECO:0000256" key="15">
    <source>
        <dbReference type="HAMAP-Rule" id="MF_00605"/>
    </source>
</evidence>
<keyword evidence="10 15" id="KW-0949">S-adenosyl-L-methionine</keyword>
<dbReference type="NCBIfam" id="NF000648">
    <property type="entry name" value="PRK00026.1"/>
    <property type="match status" value="1"/>
</dbReference>
<dbReference type="RefSeq" id="WP_066353251.1">
    <property type="nucleotide sequence ID" value="NZ_LOED01000013.1"/>
</dbReference>
<comment type="similarity">
    <text evidence="3 15 17">Belongs to the RNA methyltransferase TrmD family.</text>
</comment>
<dbReference type="InterPro" id="IPR002649">
    <property type="entry name" value="tRNA_m1G_MeTrfase_TrmD"/>
</dbReference>
<dbReference type="HAMAP" id="MF_00605">
    <property type="entry name" value="TrmD"/>
    <property type="match status" value="1"/>
</dbReference>
<dbReference type="PATRIC" id="fig|520764.3.peg.1312"/>
<proteinExistence type="inferred from homology"/>